<name>A0A134BAM1_9PORP</name>
<evidence type="ECO:0000313" key="1">
    <source>
        <dbReference type="EMBL" id="KXB76920.1"/>
    </source>
</evidence>
<comment type="caution">
    <text evidence="1">The sequence shown here is derived from an EMBL/GenBank/DDBJ whole genome shotgun (WGS) entry which is preliminary data.</text>
</comment>
<accession>A0A134BAM1</accession>
<keyword evidence="2" id="KW-1185">Reference proteome</keyword>
<sequence>MVWGIHLCKDKGFTEYLPLHSCLWISSLYEPLGEPIIGHEAKLY</sequence>
<dbReference type="EMBL" id="LSDK01000053">
    <property type="protein sequence ID" value="KXB76920.1"/>
    <property type="molecule type" value="Genomic_DNA"/>
</dbReference>
<dbReference type="Proteomes" id="UP000070224">
    <property type="component" value="Unassembled WGS sequence"/>
</dbReference>
<protein>
    <submittedName>
        <fullName evidence="1">Uncharacterized protein</fullName>
    </submittedName>
</protein>
<dbReference type="PATRIC" id="fig|322095.3.peg.731"/>
<dbReference type="AlphaFoldDB" id="A0A134BAM1"/>
<gene>
    <name evidence="1" type="ORF">HMPREF3185_00739</name>
</gene>
<proteinExistence type="predicted"/>
<reference evidence="2" key="1">
    <citation type="submission" date="2016-01" db="EMBL/GenBank/DDBJ databases">
        <authorList>
            <person name="Mitreva M."/>
            <person name="Pepin K.H."/>
            <person name="Mihindukulasuriya K.A."/>
            <person name="Fulton R."/>
            <person name="Fronick C."/>
            <person name="O'Laughlin M."/>
            <person name="Miner T."/>
            <person name="Herter B."/>
            <person name="Rosa B.A."/>
            <person name="Cordes M."/>
            <person name="Tomlinson C."/>
            <person name="Wollam A."/>
            <person name="Palsikar V.B."/>
            <person name="Mardis E.R."/>
            <person name="Wilson R.K."/>
        </authorList>
    </citation>
    <scope>NUCLEOTIDE SEQUENCE [LARGE SCALE GENOMIC DNA]</scope>
    <source>
        <strain evidence="2">KA00683</strain>
    </source>
</reference>
<evidence type="ECO:0000313" key="2">
    <source>
        <dbReference type="Proteomes" id="UP000070224"/>
    </source>
</evidence>
<organism evidence="1 2">
    <name type="scientific">Porphyromonas somerae</name>
    <dbReference type="NCBI Taxonomy" id="322095"/>
    <lineage>
        <taxon>Bacteria</taxon>
        <taxon>Pseudomonadati</taxon>
        <taxon>Bacteroidota</taxon>
        <taxon>Bacteroidia</taxon>
        <taxon>Bacteroidales</taxon>
        <taxon>Porphyromonadaceae</taxon>
        <taxon>Porphyromonas</taxon>
    </lineage>
</organism>